<dbReference type="RefSeq" id="WP_064857975.1">
    <property type="nucleotide sequence ID" value="NZ_JAPMJT010000001.1"/>
</dbReference>
<organism evidence="1 2">
    <name type="scientific">Mycolicibacterium mucogenicum</name>
    <name type="common">Mycobacterium mucogenicum</name>
    <dbReference type="NCBI Taxonomy" id="56689"/>
    <lineage>
        <taxon>Bacteria</taxon>
        <taxon>Bacillati</taxon>
        <taxon>Actinomycetota</taxon>
        <taxon>Actinomycetes</taxon>
        <taxon>Mycobacteriales</taxon>
        <taxon>Mycobacteriaceae</taxon>
        <taxon>Mycolicibacterium</taxon>
    </lineage>
</organism>
<name>A0A1A0MYV4_MYCMU</name>
<protein>
    <recommendedName>
        <fullName evidence="3">Tetratricopeptide repeat protein</fullName>
    </recommendedName>
</protein>
<dbReference type="Gene3D" id="1.25.40.10">
    <property type="entry name" value="Tetratricopeptide repeat domain"/>
    <property type="match status" value="1"/>
</dbReference>
<gene>
    <name evidence="1" type="ORF">A5642_13180</name>
</gene>
<evidence type="ECO:0000313" key="1">
    <source>
        <dbReference type="EMBL" id="OBA90231.1"/>
    </source>
</evidence>
<comment type="caution">
    <text evidence="1">The sequence shown here is derived from an EMBL/GenBank/DDBJ whole genome shotgun (WGS) entry which is preliminary data.</text>
</comment>
<evidence type="ECO:0000313" key="2">
    <source>
        <dbReference type="Proteomes" id="UP000093962"/>
    </source>
</evidence>
<dbReference type="OrthoDB" id="4750902at2"/>
<accession>A0A1A0MYV4</accession>
<reference evidence="1 2" key="1">
    <citation type="submission" date="2016-06" db="EMBL/GenBank/DDBJ databases">
        <authorList>
            <person name="Kjaerup R.B."/>
            <person name="Dalgaard T.S."/>
            <person name="Juul-Madsen H.R."/>
        </authorList>
    </citation>
    <scope>NUCLEOTIDE SEQUENCE [LARGE SCALE GENOMIC DNA]</scope>
    <source>
        <strain evidence="1 2">1199456.5</strain>
    </source>
</reference>
<dbReference type="SUPFAM" id="SSF48452">
    <property type="entry name" value="TPR-like"/>
    <property type="match status" value="1"/>
</dbReference>
<dbReference type="EMBL" id="LZSF01000059">
    <property type="protein sequence ID" value="OBA90231.1"/>
    <property type="molecule type" value="Genomic_DNA"/>
</dbReference>
<dbReference type="InterPro" id="IPR011990">
    <property type="entry name" value="TPR-like_helical_dom_sf"/>
</dbReference>
<sequence length="574" mass="62554">MSITGELARARALMFAADEVTAKELLLSLMPAIEAADRDDLMLEVFAQLGEIYLIRSALDGVRECIRRIDDCLDIYASILAGRAPAEIVAQMTMTPEDADHMLSRYRRRATFLRTGLSAAIGDHEGAAQSLSVLDDPSPYPDLDDEHTYLLTHARILCALALCDDDLHVRSVPLWEEVLATIATPADTPEREYLWVTGALGYARFCIETGKVGEAVPWLRRAEARAQARGWELATARAQLERAAVSWLAGDQQGTEALVTAAYPEIARQARAHEVSRCWLYFGLTRLAAGALQAADECWGHAERHWRELGKPLHVHRILLQRSWIAIFRGRYDEARALIDQARACLDSSPRSSWLQYARLDDQLGTVWRAEGLAELGFDAAGNPADTWAQAEARYRGGLGTWSAEPGTDQYRSGMEKLAAAADLKLPAALAVDSVRYSIIDADARSRWATGVAAPLLAGAFAVAWESQNPALVGELIEYHSARGAFSIDAAAGGTMEWARATTTAAPVLDVDELASVASGPVAVGAAGLIRLGPLPPLQMEPDGEPVLARYRELAQRRYGRAVTADQEAWSTCP</sequence>
<dbReference type="AlphaFoldDB" id="A0A1A0MYV4"/>
<proteinExistence type="predicted"/>
<evidence type="ECO:0008006" key="3">
    <source>
        <dbReference type="Google" id="ProtNLM"/>
    </source>
</evidence>
<dbReference type="Proteomes" id="UP000093962">
    <property type="component" value="Unassembled WGS sequence"/>
</dbReference>